<dbReference type="RefSeq" id="WP_214296613.1">
    <property type="nucleotide sequence ID" value="NZ_JAHDYS010000003.1"/>
</dbReference>
<dbReference type="Proteomes" id="UP000784128">
    <property type="component" value="Unassembled WGS sequence"/>
</dbReference>
<dbReference type="InterPro" id="IPR017466">
    <property type="entry name" value="XrtA-assoc_ATPase-like"/>
</dbReference>
<comment type="caution">
    <text evidence="2">The sequence shown here is derived from an EMBL/GenBank/DDBJ whole genome shotgun (WGS) entry which is preliminary data.</text>
</comment>
<dbReference type="InterPro" id="IPR003593">
    <property type="entry name" value="AAA+_ATPase"/>
</dbReference>
<dbReference type="InterPro" id="IPR027417">
    <property type="entry name" value="P-loop_NTPase"/>
</dbReference>
<dbReference type="InterPro" id="IPR052026">
    <property type="entry name" value="ExeA_AAA_ATPase_DNA-bind"/>
</dbReference>
<evidence type="ECO:0000313" key="2">
    <source>
        <dbReference type="EMBL" id="MBT1070896.1"/>
    </source>
</evidence>
<dbReference type="EMBL" id="JAHDYS010000003">
    <property type="protein sequence ID" value="MBT1070896.1"/>
    <property type="molecule type" value="Genomic_DNA"/>
</dbReference>
<sequence length="340" mass="38587">MYESYFNLRVKPFELLPDPRFIFFSKSHKKALTFLDYGIRERAGFILLTGDVGSGKTTLIRDLLGKHYDHVVLAKVFNTRATTEQLLTMINEDFGLVVEGKDKVTLIRELNTFLVEQYAAGNQPILIIDEAQNLAPEQLEEIRMLSNLEMADSKLLQIILVGQPELRTILAAPGLLQLRQRISINCTISPLNRLETEQYISHRLEVAGNGAAVKFPPETLDIIYQYSRGIPRLINILCDFLMLSAFAEEMREIPEEMVREVIGDLDFENHYWSTAEEAKEHPVGGFHSPAHEVLTLSQETRSLLLNISRRIETIEKDVALMRDGVATSQGSVQAEMRESI</sequence>
<evidence type="ECO:0000259" key="1">
    <source>
        <dbReference type="SMART" id="SM00382"/>
    </source>
</evidence>
<protein>
    <submittedName>
        <fullName evidence="2">XrtA-associated ATPase</fullName>
    </submittedName>
</protein>
<proteinExistence type="predicted"/>
<dbReference type="NCBIfam" id="TIGR03015">
    <property type="entry name" value="pepcterm_ATPase"/>
    <property type="match status" value="1"/>
</dbReference>
<dbReference type="Gene3D" id="3.40.50.300">
    <property type="entry name" value="P-loop containing nucleotide triphosphate hydrolases"/>
    <property type="match status" value="1"/>
</dbReference>
<evidence type="ECO:0000313" key="3">
    <source>
        <dbReference type="Proteomes" id="UP000784128"/>
    </source>
</evidence>
<dbReference type="PANTHER" id="PTHR35894">
    <property type="entry name" value="GENERAL SECRETION PATHWAY PROTEIN A-RELATED"/>
    <property type="match status" value="1"/>
</dbReference>
<dbReference type="SMART" id="SM00382">
    <property type="entry name" value="AAA"/>
    <property type="match status" value="1"/>
</dbReference>
<feature type="domain" description="AAA+ ATPase" evidence="1">
    <location>
        <begin position="42"/>
        <end position="187"/>
    </location>
</feature>
<gene>
    <name evidence="2" type="ORF">KJB30_03795</name>
</gene>
<keyword evidence="3" id="KW-1185">Reference proteome</keyword>
<name>A0ABS5U5F5_9BACT</name>
<organism evidence="2 3">
    <name type="scientific">Pelotalea chapellei</name>
    <dbReference type="NCBI Taxonomy" id="44671"/>
    <lineage>
        <taxon>Bacteria</taxon>
        <taxon>Pseudomonadati</taxon>
        <taxon>Thermodesulfobacteriota</taxon>
        <taxon>Desulfuromonadia</taxon>
        <taxon>Geobacterales</taxon>
        <taxon>Geobacteraceae</taxon>
        <taxon>Pelotalea</taxon>
    </lineage>
</organism>
<dbReference type="InterPro" id="IPR049945">
    <property type="entry name" value="AAA_22"/>
</dbReference>
<dbReference type="PANTHER" id="PTHR35894:SF1">
    <property type="entry name" value="PHOSPHORIBULOKINASE _ URIDINE KINASE FAMILY"/>
    <property type="match status" value="1"/>
</dbReference>
<dbReference type="SUPFAM" id="SSF52540">
    <property type="entry name" value="P-loop containing nucleoside triphosphate hydrolases"/>
    <property type="match status" value="1"/>
</dbReference>
<accession>A0ABS5U5F5</accession>
<dbReference type="Pfam" id="PF13401">
    <property type="entry name" value="AAA_22"/>
    <property type="match status" value="1"/>
</dbReference>
<reference evidence="2 3" key="1">
    <citation type="submission" date="2021-05" db="EMBL/GenBank/DDBJ databases">
        <title>The draft genome of Geobacter chapellei DSM 13688.</title>
        <authorList>
            <person name="Xu Z."/>
            <person name="Masuda Y."/>
            <person name="Itoh H."/>
            <person name="Senoo K."/>
        </authorList>
    </citation>
    <scope>NUCLEOTIDE SEQUENCE [LARGE SCALE GENOMIC DNA]</scope>
    <source>
        <strain evidence="2 3">DSM 13688</strain>
    </source>
</reference>